<sequence length="287" mass="32011">SASQTSTELYDGYEPFDTFKTRVEHLCRELWPDTKSCFDIQHMSGGSDNRVVGLTVVLPEARDEGPHTGPDMVRLPAGAYVLHIPRSRTETFKHDSVLLERVSQYLAPSGIRVPTILHFDTGVLNALGRPYSLQRRFSGSRLDAAWDALNNLQREQVAFELGRMFKALESARNASGGIPDFGGGPRADGSVKTSSFPFPDDESVGVKYCVDPKPPRALVLELLDRWHRLPVPIKSPWASMAEMVHRGTPAFDAVKSEYYFCHGDLFPRNILVEVRNERVATLTAILD</sequence>
<organism evidence="2 3">
    <name type="scientific">Ophiobolus disseminans</name>
    <dbReference type="NCBI Taxonomy" id="1469910"/>
    <lineage>
        <taxon>Eukaryota</taxon>
        <taxon>Fungi</taxon>
        <taxon>Dikarya</taxon>
        <taxon>Ascomycota</taxon>
        <taxon>Pezizomycotina</taxon>
        <taxon>Dothideomycetes</taxon>
        <taxon>Pleosporomycetidae</taxon>
        <taxon>Pleosporales</taxon>
        <taxon>Pleosporineae</taxon>
        <taxon>Phaeosphaeriaceae</taxon>
        <taxon>Ophiobolus</taxon>
    </lineage>
</organism>
<keyword evidence="3" id="KW-1185">Reference proteome</keyword>
<dbReference type="AlphaFoldDB" id="A0A6A6ZBI6"/>
<dbReference type="Proteomes" id="UP000799424">
    <property type="component" value="Unassembled WGS sequence"/>
</dbReference>
<evidence type="ECO:0000313" key="3">
    <source>
        <dbReference type="Proteomes" id="UP000799424"/>
    </source>
</evidence>
<dbReference type="EMBL" id="MU006253">
    <property type="protein sequence ID" value="KAF2818356.1"/>
    <property type="molecule type" value="Genomic_DNA"/>
</dbReference>
<proteinExistence type="predicted"/>
<dbReference type="InterPro" id="IPR002575">
    <property type="entry name" value="Aminoglycoside_PTrfase"/>
</dbReference>
<reference evidence="2" key="1">
    <citation type="journal article" date="2020" name="Stud. Mycol.">
        <title>101 Dothideomycetes genomes: a test case for predicting lifestyles and emergence of pathogens.</title>
        <authorList>
            <person name="Haridas S."/>
            <person name="Albert R."/>
            <person name="Binder M."/>
            <person name="Bloem J."/>
            <person name="Labutti K."/>
            <person name="Salamov A."/>
            <person name="Andreopoulos B."/>
            <person name="Baker S."/>
            <person name="Barry K."/>
            <person name="Bills G."/>
            <person name="Bluhm B."/>
            <person name="Cannon C."/>
            <person name="Castanera R."/>
            <person name="Culley D."/>
            <person name="Daum C."/>
            <person name="Ezra D."/>
            <person name="Gonzalez J."/>
            <person name="Henrissat B."/>
            <person name="Kuo A."/>
            <person name="Liang C."/>
            <person name="Lipzen A."/>
            <person name="Lutzoni F."/>
            <person name="Magnuson J."/>
            <person name="Mondo S."/>
            <person name="Nolan M."/>
            <person name="Ohm R."/>
            <person name="Pangilinan J."/>
            <person name="Park H.-J."/>
            <person name="Ramirez L."/>
            <person name="Alfaro M."/>
            <person name="Sun H."/>
            <person name="Tritt A."/>
            <person name="Yoshinaga Y."/>
            <person name="Zwiers L.-H."/>
            <person name="Turgeon B."/>
            <person name="Goodwin S."/>
            <person name="Spatafora J."/>
            <person name="Crous P."/>
            <person name="Grigoriev I."/>
        </authorList>
    </citation>
    <scope>NUCLEOTIDE SEQUENCE</scope>
    <source>
        <strain evidence="2">CBS 113818</strain>
    </source>
</reference>
<protein>
    <recommendedName>
        <fullName evidence="1">Aminoglycoside phosphotransferase domain-containing protein</fullName>
    </recommendedName>
</protein>
<evidence type="ECO:0000259" key="1">
    <source>
        <dbReference type="Pfam" id="PF01636"/>
    </source>
</evidence>
<dbReference type="PANTHER" id="PTHR21310:SF56">
    <property type="entry name" value="AMINOGLYCOSIDE PHOSPHOTRANSFERASE DOMAIN-CONTAINING PROTEIN"/>
    <property type="match status" value="1"/>
</dbReference>
<dbReference type="InterPro" id="IPR051678">
    <property type="entry name" value="AGP_Transferase"/>
</dbReference>
<accession>A0A6A6ZBI6</accession>
<gene>
    <name evidence="2" type="ORF">CC86DRAFT_433676</name>
</gene>
<feature type="domain" description="Aminoglycoside phosphotransferase" evidence="1">
    <location>
        <begin position="77"/>
        <end position="280"/>
    </location>
</feature>
<dbReference type="Pfam" id="PF01636">
    <property type="entry name" value="APH"/>
    <property type="match status" value="1"/>
</dbReference>
<dbReference type="PANTHER" id="PTHR21310">
    <property type="entry name" value="AMINOGLYCOSIDE PHOSPHOTRANSFERASE-RELATED-RELATED"/>
    <property type="match status" value="1"/>
</dbReference>
<dbReference type="OrthoDB" id="10003767at2759"/>
<name>A0A6A6ZBI6_9PLEO</name>
<dbReference type="SUPFAM" id="SSF56112">
    <property type="entry name" value="Protein kinase-like (PK-like)"/>
    <property type="match status" value="1"/>
</dbReference>
<feature type="non-terminal residue" evidence="2">
    <location>
        <position position="1"/>
    </location>
</feature>
<dbReference type="InterPro" id="IPR011009">
    <property type="entry name" value="Kinase-like_dom_sf"/>
</dbReference>
<evidence type="ECO:0000313" key="2">
    <source>
        <dbReference type="EMBL" id="KAF2818356.1"/>
    </source>
</evidence>